<protein>
    <submittedName>
        <fullName evidence="2">Uncharacterized protein</fullName>
    </submittedName>
</protein>
<sequence length="72" mass="7881">MIACRCPTVLLACRALSGVAASLQNTNVMFLNAGLCFRAFALRFYWYSDRAQTASRSRPPSLPCPSLSVSHN</sequence>
<comment type="caution">
    <text evidence="2">The sequence shown here is derived from an EMBL/GenBank/DDBJ whole genome shotgun (WGS) entry which is preliminary data.</text>
</comment>
<evidence type="ECO:0000313" key="3">
    <source>
        <dbReference type="Proteomes" id="UP001215598"/>
    </source>
</evidence>
<evidence type="ECO:0000313" key="2">
    <source>
        <dbReference type="EMBL" id="KAJ7778204.1"/>
    </source>
</evidence>
<gene>
    <name evidence="2" type="ORF">B0H16DRAFT_1502578</name>
</gene>
<proteinExistence type="predicted"/>
<dbReference type="AlphaFoldDB" id="A0AAD7K752"/>
<evidence type="ECO:0000256" key="1">
    <source>
        <dbReference type="SAM" id="MobiDB-lite"/>
    </source>
</evidence>
<reference evidence="2" key="1">
    <citation type="submission" date="2023-03" db="EMBL/GenBank/DDBJ databases">
        <title>Massive genome expansion in bonnet fungi (Mycena s.s.) driven by repeated elements and novel gene families across ecological guilds.</title>
        <authorList>
            <consortium name="Lawrence Berkeley National Laboratory"/>
            <person name="Harder C.B."/>
            <person name="Miyauchi S."/>
            <person name="Viragh M."/>
            <person name="Kuo A."/>
            <person name="Thoen E."/>
            <person name="Andreopoulos B."/>
            <person name="Lu D."/>
            <person name="Skrede I."/>
            <person name="Drula E."/>
            <person name="Henrissat B."/>
            <person name="Morin E."/>
            <person name="Kohler A."/>
            <person name="Barry K."/>
            <person name="LaButti K."/>
            <person name="Morin E."/>
            <person name="Salamov A."/>
            <person name="Lipzen A."/>
            <person name="Mereny Z."/>
            <person name="Hegedus B."/>
            <person name="Baldrian P."/>
            <person name="Stursova M."/>
            <person name="Weitz H."/>
            <person name="Taylor A."/>
            <person name="Grigoriev I.V."/>
            <person name="Nagy L.G."/>
            <person name="Martin F."/>
            <person name="Kauserud H."/>
        </authorList>
    </citation>
    <scope>NUCLEOTIDE SEQUENCE</scope>
    <source>
        <strain evidence="2">CBHHK182m</strain>
    </source>
</reference>
<feature type="compositionally biased region" description="Low complexity" evidence="1">
    <location>
        <begin position="55"/>
        <end position="72"/>
    </location>
</feature>
<organism evidence="2 3">
    <name type="scientific">Mycena metata</name>
    <dbReference type="NCBI Taxonomy" id="1033252"/>
    <lineage>
        <taxon>Eukaryota</taxon>
        <taxon>Fungi</taxon>
        <taxon>Dikarya</taxon>
        <taxon>Basidiomycota</taxon>
        <taxon>Agaricomycotina</taxon>
        <taxon>Agaricomycetes</taxon>
        <taxon>Agaricomycetidae</taxon>
        <taxon>Agaricales</taxon>
        <taxon>Marasmiineae</taxon>
        <taxon>Mycenaceae</taxon>
        <taxon>Mycena</taxon>
    </lineage>
</organism>
<name>A0AAD7K752_9AGAR</name>
<dbReference type="Proteomes" id="UP001215598">
    <property type="component" value="Unassembled WGS sequence"/>
</dbReference>
<keyword evidence="3" id="KW-1185">Reference proteome</keyword>
<feature type="region of interest" description="Disordered" evidence="1">
    <location>
        <begin position="52"/>
        <end position="72"/>
    </location>
</feature>
<accession>A0AAD7K752</accession>
<dbReference type="EMBL" id="JARKIB010000007">
    <property type="protein sequence ID" value="KAJ7778204.1"/>
    <property type="molecule type" value="Genomic_DNA"/>
</dbReference>